<feature type="compositionally biased region" description="Polar residues" evidence="1">
    <location>
        <begin position="197"/>
        <end position="210"/>
    </location>
</feature>
<evidence type="ECO:0000313" key="2">
    <source>
        <dbReference type="EMBL" id="MED6131681.1"/>
    </source>
</evidence>
<dbReference type="SUPFAM" id="SSF53474">
    <property type="entry name" value="alpha/beta-Hydrolases"/>
    <property type="match status" value="1"/>
</dbReference>
<gene>
    <name evidence="2" type="ORF">PIB30_012121</name>
</gene>
<reference evidence="2 3" key="1">
    <citation type="journal article" date="2023" name="Plants (Basel)">
        <title>Bridging the Gap: Combining Genomics and Transcriptomics Approaches to Understand Stylosanthes scabra, an Orphan Legume from the Brazilian Caatinga.</title>
        <authorList>
            <person name="Ferreira-Neto J.R.C."/>
            <person name="da Silva M.D."/>
            <person name="Binneck E."/>
            <person name="de Melo N.F."/>
            <person name="da Silva R.H."/>
            <person name="de Melo A.L.T.M."/>
            <person name="Pandolfi V."/>
            <person name="Bustamante F.O."/>
            <person name="Brasileiro-Vidal A.C."/>
            <person name="Benko-Iseppon A.M."/>
        </authorList>
    </citation>
    <scope>NUCLEOTIDE SEQUENCE [LARGE SCALE GENOMIC DNA]</scope>
    <source>
        <tissue evidence="2">Leaves</tissue>
    </source>
</reference>
<accession>A0ABU6S5I3</accession>
<dbReference type="InterPro" id="IPR029058">
    <property type="entry name" value="AB_hydrolase_fold"/>
</dbReference>
<feature type="region of interest" description="Disordered" evidence="1">
    <location>
        <begin position="197"/>
        <end position="234"/>
    </location>
</feature>
<feature type="region of interest" description="Disordered" evidence="1">
    <location>
        <begin position="248"/>
        <end position="283"/>
    </location>
</feature>
<evidence type="ECO:0000313" key="3">
    <source>
        <dbReference type="Proteomes" id="UP001341840"/>
    </source>
</evidence>
<dbReference type="Gene3D" id="3.40.50.1820">
    <property type="entry name" value="alpha/beta hydrolase"/>
    <property type="match status" value="1"/>
</dbReference>
<dbReference type="InterPro" id="IPR052920">
    <property type="entry name" value="DNA-binding_regulatory"/>
</dbReference>
<dbReference type="Proteomes" id="UP001341840">
    <property type="component" value="Unassembled WGS sequence"/>
</dbReference>
<proteinExistence type="predicted"/>
<protein>
    <submittedName>
        <fullName evidence="2">Uncharacterized protein</fullName>
    </submittedName>
</protein>
<evidence type="ECO:0000256" key="1">
    <source>
        <dbReference type="SAM" id="MobiDB-lite"/>
    </source>
</evidence>
<dbReference type="EMBL" id="JASCZI010060445">
    <property type="protein sequence ID" value="MED6131681.1"/>
    <property type="molecule type" value="Genomic_DNA"/>
</dbReference>
<sequence>MVLDSAFSNLYTLMMELVDVYKIRLPKFTVKMAVQYMRRVIEKKAKFDIMDLKLLPAAAKIFTPALFAHANDDKFIQPHHSELISKVYAGDKKVIRFAGDHNSSRPQSFFDSVAVFFCKVLHPPLVPRNRKLEKYFNLGSLRLGSGLDESLLFEILSSLRSVDAASSSSSAQNISFAESGSLLSEAGLVTTDELNVSNEDSFSRNSSTRESWGRCSILGNSDDETTTDPGGENNAAELYFTPMGSMREILPPDKKEDEKIQKEKSQKKKKPDKAKKLKSDGLEKIESLSRRLRRCCMPRGSFHQRHQSLD</sequence>
<feature type="compositionally biased region" description="Basic and acidic residues" evidence="1">
    <location>
        <begin position="250"/>
        <end position="264"/>
    </location>
</feature>
<keyword evidence="3" id="KW-1185">Reference proteome</keyword>
<comment type="caution">
    <text evidence="2">The sequence shown here is derived from an EMBL/GenBank/DDBJ whole genome shotgun (WGS) entry which is preliminary data.</text>
</comment>
<feature type="compositionally biased region" description="Basic residues" evidence="1">
    <location>
        <begin position="265"/>
        <end position="276"/>
    </location>
</feature>
<organism evidence="2 3">
    <name type="scientific">Stylosanthes scabra</name>
    <dbReference type="NCBI Taxonomy" id="79078"/>
    <lineage>
        <taxon>Eukaryota</taxon>
        <taxon>Viridiplantae</taxon>
        <taxon>Streptophyta</taxon>
        <taxon>Embryophyta</taxon>
        <taxon>Tracheophyta</taxon>
        <taxon>Spermatophyta</taxon>
        <taxon>Magnoliopsida</taxon>
        <taxon>eudicotyledons</taxon>
        <taxon>Gunneridae</taxon>
        <taxon>Pentapetalae</taxon>
        <taxon>rosids</taxon>
        <taxon>fabids</taxon>
        <taxon>Fabales</taxon>
        <taxon>Fabaceae</taxon>
        <taxon>Papilionoideae</taxon>
        <taxon>50 kb inversion clade</taxon>
        <taxon>dalbergioids sensu lato</taxon>
        <taxon>Dalbergieae</taxon>
        <taxon>Pterocarpus clade</taxon>
        <taxon>Stylosanthes</taxon>
    </lineage>
</organism>
<dbReference type="PANTHER" id="PTHR43358:SF1">
    <property type="entry name" value="ALPHA_BETA-HYDROLASES SUPERFAMILY PROTEIN"/>
    <property type="match status" value="1"/>
</dbReference>
<dbReference type="PANTHER" id="PTHR43358">
    <property type="entry name" value="ALPHA/BETA-HYDROLASE"/>
    <property type="match status" value="1"/>
</dbReference>
<name>A0ABU6S5I3_9FABA</name>